<reference evidence="1 2" key="1">
    <citation type="submission" date="2018-01" db="EMBL/GenBank/DDBJ databases">
        <title>Halomonas endophytica sp. nov., isolated from storage liquid in the stems of Populus euphratica.</title>
        <authorList>
            <person name="Chen C."/>
        </authorList>
    </citation>
    <scope>NUCLEOTIDE SEQUENCE [LARGE SCALE GENOMIC DNA]</scope>
    <source>
        <strain evidence="1 2">DSM 26881</strain>
    </source>
</reference>
<gene>
    <name evidence="1" type="ORF">C1H66_21590</name>
</gene>
<dbReference type="AlphaFoldDB" id="A0A2N7TFR3"/>
<protein>
    <submittedName>
        <fullName evidence="1">Uncharacterized protein</fullName>
    </submittedName>
</protein>
<evidence type="ECO:0000313" key="1">
    <source>
        <dbReference type="EMBL" id="PMR67010.1"/>
    </source>
</evidence>
<evidence type="ECO:0000313" key="2">
    <source>
        <dbReference type="Proteomes" id="UP000235346"/>
    </source>
</evidence>
<organism evidence="1 2">
    <name type="scientific">Halomonas heilongjiangensis</name>
    <dbReference type="NCBI Taxonomy" id="1387883"/>
    <lineage>
        <taxon>Bacteria</taxon>
        <taxon>Pseudomonadati</taxon>
        <taxon>Pseudomonadota</taxon>
        <taxon>Gammaproteobacteria</taxon>
        <taxon>Oceanospirillales</taxon>
        <taxon>Halomonadaceae</taxon>
        <taxon>Halomonas</taxon>
    </lineage>
</organism>
<keyword evidence="2" id="KW-1185">Reference proteome</keyword>
<dbReference type="Proteomes" id="UP000235346">
    <property type="component" value="Unassembled WGS sequence"/>
</dbReference>
<dbReference type="EMBL" id="PNRE01000103">
    <property type="protein sequence ID" value="PMR67010.1"/>
    <property type="molecule type" value="Genomic_DNA"/>
</dbReference>
<sequence length="74" mass="8456">MLMAVNFFKHSRGEATAGYWARLIHIVLLEKAFAMRYVPPTAFLFANLSCAALDEMTGEYHLVQSEESLMWSLE</sequence>
<comment type="caution">
    <text evidence="1">The sequence shown here is derived from an EMBL/GenBank/DDBJ whole genome shotgun (WGS) entry which is preliminary data.</text>
</comment>
<proteinExistence type="predicted"/>
<accession>A0A2N7TFR3</accession>
<name>A0A2N7TFR3_9GAMM</name>